<dbReference type="InParanoid" id="C5DJ78"/>
<dbReference type="eggNOG" id="ENOG502RZPK">
    <property type="taxonomic scope" value="Eukaryota"/>
</dbReference>
<evidence type="ECO:0000313" key="1">
    <source>
        <dbReference type="EMBL" id="CAR24367.1"/>
    </source>
</evidence>
<dbReference type="RefSeq" id="XP_002554804.1">
    <property type="nucleotide sequence ID" value="XM_002554758.1"/>
</dbReference>
<dbReference type="Proteomes" id="UP000002036">
    <property type="component" value="Chromosome F"/>
</dbReference>
<dbReference type="AlphaFoldDB" id="C5DJ78"/>
<dbReference type="OMA" id="YMRLILV"/>
<sequence length="449" mass="49593">MTQSTVDRLTQILVAQYLAKHAHEASLSQFMQETGLPRSAVEAAEYETLETLVAERVEYNESALANQLAQNSLNDAMPELDPRFGVRAWDYTQHAAAMPLERKPPSMTIDLQFGAGAGPLAGYLSASTAARTVNFYDRDLRVLRELQSTSGVVKKCGVLAGSSFYYTCGFNGSICVYNASFERVLGHQLHARIVTDIQFFQVGDSARFLCFSCGLDNHVKLHSLDLDSSSAELYDSFKLITPCTSFQLVQEPVQKCPLLLLTRLDFSHIIVLGVRGGELVEMSRIAMNSAQFSAHSFNARSMCLLNLQQTTDPTSTNKHLVPVQKGTMIAVATSHTPFMRLILLEMPDFSELSQFSDANPKIYYDKILRNMATTIAQDQFSQPIVKAFLHACGLVVGCDSGIYAVDLSNCDTWQAVPESKRVKALDVCDNRIAASYAGGDLEVWCFESR</sequence>
<keyword evidence="2" id="KW-1185">Reference proteome</keyword>
<dbReference type="Gene3D" id="2.130.10.10">
    <property type="entry name" value="YVTN repeat-like/Quinoprotein amine dehydrogenase"/>
    <property type="match status" value="1"/>
</dbReference>
<dbReference type="KEGG" id="lth:KLTH0F14168g"/>
<reference evidence="1 2" key="1">
    <citation type="journal article" date="2009" name="Genome Res.">
        <title>Comparative genomics of protoploid Saccharomycetaceae.</title>
        <authorList>
            <consortium name="The Genolevures Consortium"/>
            <person name="Souciet J.-L."/>
            <person name="Dujon B."/>
            <person name="Gaillardin C."/>
            <person name="Johnston M."/>
            <person name="Baret P.V."/>
            <person name="Cliften P."/>
            <person name="Sherman D.J."/>
            <person name="Weissenbach J."/>
            <person name="Westhof E."/>
            <person name="Wincker P."/>
            <person name="Jubin C."/>
            <person name="Poulain J."/>
            <person name="Barbe V."/>
            <person name="Segurens B."/>
            <person name="Artiguenave F."/>
            <person name="Anthouard V."/>
            <person name="Vacherie B."/>
            <person name="Val M.-E."/>
            <person name="Fulton R.S."/>
            <person name="Minx P."/>
            <person name="Wilson R."/>
            <person name="Durrens P."/>
            <person name="Jean G."/>
            <person name="Marck C."/>
            <person name="Martin T."/>
            <person name="Nikolski M."/>
            <person name="Rolland T."/>
            <person name="Seret M.-L."/>
            <person name="Casaregola S."/>
            <person name="Despons L."/>
            <person name="Fairhead C."/>
            <person name="Fischer G."/>
            <person name="Lafontaine I."/>
            <person name="Leh V."/>
            <person name="Lemaire M."/>
            <person name="de Montigny J."/>
            <person name="Neuveglise C."/>
            <person name="Thierry A."/>
            <person name="Blanc-Lenfle I."/>
            <person name="Bleykasten C."/>
            <person name="Diffels J."/>
            <person name="Fritsch E."/>
            <person name="Frangeul L."/>
            <person name="Goeffon A."/>
            <person name="Jauniaux N."/>
            <person name="Kachouri-Lafond R."/>
            <person name="Payen C."/>
            <person name="Potier S."/>
            <person name="Pribylova L."/>
            <person name="Ozanne C."/>
            <person name="Richard G.-F."/>
            <person name="Sacerdot C."/>
            <person name="Straub M.-L."/>
            <person name="Talla E."/>
        </authorList>
    </citation>
    <scope>NUCLEOTIDE SEQUENCE [LARGE SCALE GENOMIC DNA]</scope>
    <source>
        <strain evidence="2">ATCC 56472 / CBS 6340 / NRRL Y-8284</strain>
    </source>
</reference>
<protein>
    <submittedName>
        <fullName evidence="1">KLTH0F14168p</fullName>
    </submittedName>
</protein>
<evidence type="ECO:0000313" key="2">
    <source>
        <dbReference type="Proteomes" id="UP000002036"/>
    </source>
</evidence>
<accession>C5DJ78</accession>
<dbReference type="SUPFAM" id="SSF50978">
    <property type="entry name" value="WD40 repeat-like"/>
    <property type="match status" value="1"/>
</dbReference>
<organism evidence="1 2">
    <name type="scientific">Lachancea thermotolerans (strain ATCC 56472 / CBS 6340 / NRRL Y-8284)</name>
    <name type="common">Yeast</name>
    <name type="synonym">Kluyveromyces thermotolerans</name>
    <dbReference type="NCBI Taxonomy" id="559295"/>
    <lineage>
        <taxon>Eukaryota</taxon>
        <taxon>Fungi</taxon>
        <taxon>Dikarya</taxon>
        <taxon>Ascomycota</taxon>
        <taxon>Saccharomycotina</taxon>
        <taxon>Saccharomycetes</taxon>
        <taxon>Saccharomycetales</taxon>
        <taxon>Saccharomycetaceae</taxon>
        <taxon>Lachancea</taxon>
    </lineage>
</organism>
<dbReference type="FunCoup" id="C5DJ78">
    <property type="interactions" value="35"/>
</dbReference>
<name>C5DJ78_LACTC</name>
<dbReference type="GeneID" id="8293030"/>
<dbReference type="STRING" id="559295.C5DJ78"/>
<gene>
    <name evidence="1" type="ordered locus">KLTH0F14168g</name>
</gene>
<dbReference type="InterPro" id="IPR015943">
    <property type="entry name" value="WD40/YVTN_repeat-like_dom_sf"/>
</dbReference>
<dbReference type="OrthoDB" id="1932312at2759"/>
<dbReference type="HOGENOM" id="CLU_049349_0_0_1"/>
<dbReference type="EMBL" id="CU928170">
    <property type="protein sequence ID" value="CAR24367.1"/>
    <property type="molecule type" value="Genomic_DNA"/>
</dbReference>
<proteinExistence type="predicted"/>
<dbReference type="InterPro" id="IPR036322">
    <property type="entry name" value="WD40_repeat_dom_sf"/>
</dbReference>